<sequence length="277" mass="29974">MTYKTILVHIDDTSRSPSRIQLAAQLAMKQDAHLLAIADTGVSRFIYQDGNINGVDPSLLSHLEYLRERATQNVVDFKIQAAKLGVTSFSSEITQDDACGGIGLRARYCDLVIVGQTNPDEASPAVMDDFPEYMILNSGRPVLIIPYAGDFNQPGKRPLIAWDGSRAATRAITDAIPLLRTADLVNVAIVNPKGDTHGEQPGADIAAYLARHGIKLDVSVHNTKLNTGNALLSLASDLNSDLMVMGGYGHSRFREMIMGGATRTILESMTIPTLMSH</sequence>
<dbReference type="PANTHER" id="PTHR46268">
    <property type="entry name" value="STRESS RESPONSE PROTEIN NHAX"/>
    <property type="match status" value="1"/>
</dbReference>
<comment type="similarity">
    <text evidence="1">Belongs to the universal stress protein A family.</text>
</comment>
<dbReference type="PRINTS" id="PR01438">
    <property type="entry name" value="UNVRSLSTRESS"/>
</dbReference>
<dbReference type="SUPFAM" id="SSF52402">
    <property type="entry name" value="Adenine nucleotide alpha hydrolases-like"/>
    <property type="match status" value="2"/>
</dbReference>
<organism evidence="3 4">
    <name type="scientific">Solimicrobium silvestre</name>
    <dbReference type="NCBI Taxonomy" id="2099400"/>
    <lineage>
        <taxon>Bacteria</taxon>
        <taxon>Pseudomonadati</taxon>
        <taxon>Pseudomonadota</taxon>
        <taxon>Betaproteobacteria</taxon>
        <taxon>Burkholderiales</taxon>
        <taxon>Oxalobacteraceae</taxon>
        <taxon>Solimicrobium</taxon>
    </lineage>
</organism>
<dbReference type="RefSeq" id="WP_105533361.1">
    <property type="nucleotide sequence ID" value="NZ_PUGF01000020.1"/>
</dbReference>
<dbReference type="Gene3D" id="3.40.50.12370">
    <property type="match status" value="1"/>
</dbReference>
<evidence type="ECO:0000313" key="4">
    <source>
        <dbReference type="Proteomes" id="UP000237839"/>
    </source>
</evidence>
<dbReference type="OrthoDB" id="9804721at2"/>
<dbReference type="Proteomes" id="UP000237839">
    <property type="component" value="Unassembled WGS sequence"/>
</dbReference>
<dbReference type="PANTHER" id="PTHR46268:SF15">
    <property type="entry name" value="UNIVERSAL STRESS PROTEIN HP_0031"/>
    <property type="match status" value="1"/>
</dbReference>
<feature type="domain" description="UspA" evidence="2">
    <location>
        <begin position="159"/>
        <end position="275"/>
    </location>
</feature>
<dbReference type="AlphaFoldDB" id="A0A2S9GVC0"/>
<comment type="caution">
    <text evidence="3">The sequence shown here is derived from an EMBL/GenBank/DDBJ whole genome shotgun (WGS) entry which is preliminary data.</text>
</comment>
<name>A0A2S9GVC0_9BURK</name>
<protein>
    <submittedName>
        <fullName evidence="3">Universal stress protein family</fullName>
    </submittedName>
</protein>
<dbReference type="InterPro" id="IPR006015">
    <property type="entry name" value="Universal_stress_UspA"/>
</dbReference>
<accession>A0A2S9GVC0</accession>
<dbReference type="CDD" id="cd00293">
    <property type="entry name" value="USP-like"/>
    <property type="match status" value="1"/>
</dbReference>
<dbReference type="InterPro" id="IPR006016">
    <property type="entry name" value="UspA"/>
</dbReference>
<dbReference type="EMBL" id="PUGF01000020">
    <property type="protein sequence ID" value="PRC91675.1"/>
    <property type="molecule type" value="Genomic_DNA"/>
</dbReference>
<dbReference type="Pfam" id="PF00582">
    <property type="entry name" value="Usp"/>
    <property type="match status" value="1"/>
</dbReference>
<reference evidence="3 4" key="1">
    <citation type="submission" date="2018-02" db="EMBL/GenBank/DDBJ databases">
        <title>Solimicrobium silvestre gen. nov., sp. nov., isolated from alpine forest soil.</title>
        <authorList>
            <person name="Margesin R."/>
            <person name="Albuquerque L."/>
            <person name="Zhang D.-C."/>
            <person name="Froufe H.J.C."/>
            <person name="Severino R."/>
            <person name="Roxo I."/>
            <person name="Egas C."/>
            <person name="Da Costa M.S."/>
        </authorList>
    </citation>
    <scope>NUCLEOTIDE SEQUENCE [LARGE SCALE GENOMIC DNA]</scope>
    <source>
        <strain evidence="3 4">S20-91</strain>
    </source>
</reference>
<keyword evidence="4" id="KW-1185">Reference proteome</keyword>
<gene>
    <name evidence="3" type="ORF">S2091_3613</name>
</gene>
<evidence type="ECO:0000313" key="3">
    <source>
        <dbReference type="EMBL" id="PRC91675.1"/>
    </source>
</evidence>
<evidence type="ECO:0000259" key="2">
    <source>
        <dbReference type="Pfam" id="PF00582"/>
    </source>
</evidence>
<proteinExistence type="inferred from homology"/>
<evidence type="ECO:0000256" key="1">
    <source>
        <dbReference type="ARBA" id="ARBA00008791"/>
    </source>
</evidence>